<evidence type="ECO:0000256" key="10">
    <source>
        <dbReference type="ARBA" id="ARBA00023034"/>
    </source>
</evidence>
<dbReference type="AlphaFoldDB" id="A0AAU9LC95"/>
<evidence type="ECO:0000256" key="4">
    <source>
        <dbReference type="ARBA" id="ARBA00008661"/>
    </source>
</evidence>
<keyword evidence="12" id="KW-0464">Manganese</keyword>
<organism evidence="13 14">
    <name type="scientific">Lactuca virosa</name>
    <dbReference type="NCBI Taxonomy" id="75947"/>
    <lineage>
        <taxon>Eukaryota</taxon>
        <taxon>Viridiplantae</taxon>
        <taxon>Streptophyta</taxon>
        <taxon>Embryophyta</taxon>
        <taxon>Tracheophyta</taxon>
        <taxon>Spermatophyta</taxon>
        <taxon>Magnoliopsida</taxon>
        <taxon>eudicotyledons</taxon>
        <taxon>Gunneridae</taxon>
        <taxon>Pentapetalae</taxon>
        <taxon>asterids</taxon>
        <taxon>campanulids</taxon>
        <taxon>Asterales</taxon>
        <taxon>Asteraceae</taxon>
        <taxon>Cichorioideae</taxon>
        <taxon>Cichorieae</taxon>
        <taxon>Lactucinae</taxon>
        <taxon>Lactuca</taxon>
    </lineage>
</organism>
<name>A0AAU9LC95_9ASTR</name>
<evidence type="ECO:0000256" key="11">
    <source>
        <dbReference type="ARBA" id="ARBA00023136"/>
    </source>
</evidence>
<evidence type="ECO:0000313" key="13">
    <source>
        <dbReference type="EMBL" id="CAH1413124.1"/>
    </source>
</evidence>
<comment type="caution">
    <text evidence="13">The sequence shown here is derived from an EMBL/GenBank/DDBJ whole genome shotgun (WGS) entry which is preliminary data.</text>
</comment>
<keyword evidence="8" id="KW-0735">Signal-anchor</keyword>
<keyword evidence="10" id="KW-0333">Golgi apparatus</keyword>
<protein>
    <recommendedName>
        <fullName evidence="15">Hexosyltransferase</fullName>
    </recommendedName>
</protein>
<evidence type="ECO:0000256" key="7">
    <source>
        <dbReference type="ARBA" id="ARBA00022692"/>
    </source>
</evidence>
<dbReference type="GO" id="GO:0016758">
    <property type="term" value="F:hexosyltransferase activity"/>
    <property type="evidence" value="ECO:0007669"/>
    <property type="project" value="InterPro"/>
</dbReference>
<dbReference type="EMBL" id="CAKMRJ010000001">
    <property type="protein sequence ID" value="CAH1413124.1"/>
    <property type="molecule type" value="Genomic_DNA"/>
</dbReference>
<dbReference type="Proteomes" id="UP001157418">
    <property type="component" value="Unassembled WGS sequence"/>
</dbReference>
<comment type="cofactor">
    <cofactor evidence="1">
        <name>Mn(2+)</name>
        <dbReference type="ChEBI" id="CHEBI:29035"/>
    </cofactor>
</comment>
<evidence type="ECO:0000313" key="14">
    <source>
        <dbReference type="Proteomes" id="UP001157418"/>
    </source>
</evidence>
<evidence type="ECO:0000256" key="9">
    <source>
        <dbReference type="ARBA" id="ARBA00022989"/>
    </source>
</evidence>
<evidence type="ECO:0008006" key="15">
    <source>
        <dbReference type="Google" id="ProtNLM"/>
    </source>
</evidence>
<reference evidence="13 14" key="1">
    <citation type="submission" date="2022-01" db="EMBL/GenBank/DDBJ databases">
        <authorList>
            <person name="Xiong W."/>
            <person name="Schranz E."/>
        </authorList>
    </citation>
    <scope>NUCLEOTIDE SEQUENCE [LARGE SCALE GENOMIC DNA]</scope>
</reference>
<evidence type="ECO:0000256" key="3">
    <source>
        <dbReference type="ARBA" id="ARBA00004922"/>
    </source>
</evidence>
<keyword evidence="6" id="KW-0808">Transferase</keyword>
<keyword evidence="14" id="KW-1185">Reference proteome</keyword>
<keyword evidence="7" id="KW-0812">Transmembrane</keyword>
<accession>A0AAU9LC95</accession>
<evidence type="ECO:0000256" key="2">
    <source>
        <dbReference type="ARBA" id="ARBA00004323"/>
    </source>
</evidence>
<evidence type="ECO:0000256" key="12">
    <source>
        <dbReference type="ARBA" id="ARBA00023211"/>
    </source>
</evidence>
<comment type="similarity">
    <text evidence="4">Belongs to the glycosyltransferase 31 family.</text>
</comment>
<evidence type="ECO:0000256" key="8">
    <source>
        <dbReference type="ARBA" id="ARBA00022968"/>
    </source>
</evidence>
<comment type="subcellular location">
    <subcellularLocation>
        <location evidence="2">Golgi apparatus membrane</location>
        <topology evidence="2">Single-pass type II membrane protein</topology>
    </subcellularLocation>
</comment>
<evidence type="ECO:0000256" key="5">
    <source>
        <dbReference type="ARBA" id="ARBA00022676"/>
    </source>
</evidence>
<evidence type="ECO:0000256" key="1">
    <source>
        <dbReference type="ARBA" id="ARBA00001936"/>
    </source>
</evidence>
<dbReference type="Pfam" id="PF01762">
    <property type="entry name" value="Galactosyl_T"/>
    <property type="match status" value="1"/>
</dbReference>
<comment type="pathway">
    <text evidence="3">Protein modification; protein glycosylation.</text>
</comment>
<proteinExistence type="inferred from homology"/>
<keyword evidence="9" id="KW-1133">Transmembrane helix</keyword>
<dbReference type="GO" id="GO:0000139">
    <property type="term" value="C:Golgi membrane"/>
    <property type="evidence" value="ECO:0007669"/>
    <property type="project" value="UniProtKB-SubCell"/>
</dbReference>
<keyword evidence="5" id="KW-0328">Glycosyltransferase</keyword>
<dbReference type="InterPro" id="IPR002659">
    <property type="entry name" value="Glyco_trans_31"/>
</dbReference>
<evidence type="ECO:0000256" key="6">
    <source>
        <dbReference type="ARBA" id="ARBA00022679"/>
    </source>
</evidence>
<gene>
    <name evidence="13" type="ORF">LVIROSA_LOCUS1099</name>
</gene>
<keyword evidence="11" id="KW-0472">Membrane</keyword>
<sequence length="91" mass="10332">MVTMWDAEFYIKVDNDVHVNIGHTLVRHRKKKRVYIGCMKSGPAVVSIGKQEGLKGYWKGNLAQVQFNYLLMGLTRNFIGGKMVSFLLLGD</sequence>